<feature type="transmembrane region" description="Helical" evidence="1">
    <location>
        <begin position="47"/>
        <end position="68"/>
    </location>
</feature>
<dbReference type="OMA" id="CELASTG"/>
<keyword evidence="1" id="KW-0812">Transmembrane</keyword>
<dbReference type="InParanoid" id="T0RYX2"/>
<dbReference type="Proteomes" id="UP000030762">
    <property type="component" value="Unassembled WGS sequence"/>
</dbReference>
<organism evidence="2 3">
    <name type="scientific">Saprolegnia diclina (strain VS20)</name>
    <dbReference type="NCBI Taxonomy" id="1156394"/>
    <lineage>
        <taxon>Eukaryota</taxon>
        <taxon>Sar</taxon>
        <taxon>Stramenopiles</taxon>
        <taxon>Oomycota</taxon>
        <taxon>Saprolegniomycetes</taxon>
        <taxon>Saprolegniales</taxon>
        <taxon>Saprolegniaceae</taxon>
        <taxon>Saprolegnia</taxon>
    </lineage>
</organism>
<evidence type="ECO:0000256" key="1">
    <source>
        <dbReference type="SAM" id="Phobius"/>
    </source>
</evidence>
<evidence type="ECO:0000313" key="2">
    <source>
        <dbReference type="EMBL" id="EQC37823.1"/>
    </source>
</evidence>
<evidence type="ECO:0000313" key="3">
    <source>
        <dbReference type="Proteomes" id="UP000030762"/>
    </source>
</evidence>
<dbReference type="RefSeq" id="XP_008608756.1">
    <property type="nucleotide sequence ID" value="XM_008610534.1"/>
</dbReference>
<proteinExistence type="predicted"/>
<dbReference type="EMBL" id="JH767143">
    <property type="protein sequence ID" value="EQC37823.1"/>
    <property type="molecule type" value="Genomic_DNA"/>
</dbReference>
<name>T0RYX2_SAPDV</name>
<accession>T0RYX2</accession>
<keyword evidence="1" id="KW-1133">Transmembrane helix</keyword>
<keyword evidence="3" id="KW-1185">Reference proteome</keyword>
<dbReference type="OrthoDB" id="71362at2759"/>
<dbReference type="GeneID" id="19945574"/>
<dbReference type="VEuPathDB" id="FungiDB:SDRG_04847"/>
<dbReference type="AlphaFoldDB" id="T0RYX2"/>
<sequence>MSRIASAASFFPRTMTAIVLSSRIGTTNKLPSSSASRSRQYRVYIRILSNLLAAAVILISLITMGVLLSEGMFNRLVITWYYQDNTDYWADYGASCELGTDGFVNTSCSPIEVNTTETVAAWTAIGAQLAMTWQADSTSPIKVTTCLVGGTPDVGWVALQFIGGYDDFPSCNPSNGSQLIAGIAMVEAANLDTVYPDGAYLLSMFGDASMHEATTYWNTDGTSNTVVANITRVLVGRDGSTQHYETGINSATASRK</sequence>
<gene>
    <name evidence="2" type="ORF">SDRG_04847</name>
</gene>
<reference evidence="2 3" key="1">
    <citation type="submission" date="2012-04" db="EMBL/GenBank/DDBJ databases">
        <title>The Genome Sequence of Saprolegnia declina VS20.</title>
        <authorList>
            <consortium name="The Broad Institute Genome Sequencing Platform"/>
            <person name="Russ C."/>
            <person name="Nusbaum C."/>
            <person name="Tyler B."/>
            <person name="van West P."/>
            <person name="Dieguez-Uribeondo J."/>
            <person name="de Bruijn I."/>
            <person name="Tripathy S."/>
            <person name="Jiang R."/>
            <person name="Young S.K."/>
            <person name="Zeng Q."/>
            <person name="Gargeya S."/>
            <person name="Fitzgerald M."/>
            <person name="Haas B."/>
            <person name="Abouelleil A."/>
            <person name="Alvarado L."/>
            <person name="Arachchi H.M."/>
            <person name="Berlin A."/>
            <person name="Chapman S.B."/>
            <person name="Goldberg J."/>
            <person name="Griggs A."/>
            <person name="Gujja S."/>
            <person name="Hansen M."/>
            <person name="Howarth C."/>
            <person name="Imamovic A."/>
            <person name="Larimer J."/>
            <person name="McCowen C."/>
            <person name="Montmayeur A."/>
            <person name="Murphy C."/>
            <person name="Neiman D."/>
            <person name="Pearson M."/>
            <person name="Priest M."/>
            <person name="Roberts A."/>
            <person name="Saif S."/>
            <person name="Shea T."/>
            <person name="Sisk P."/>
            <person name="Sykes S."/>
            <person name="Wortman J."/>
            <person name="Nusbaum C."/>
            <person name="Birren B."/>
        </authorList>
    </citation>
    <scope>NUCLEOTIDE SEQUENCE [LARGE SCALE GENOMIC DNA]</scope>
    <source>
        <strain evidence="2 3">VS20</strain>
    </source>
</reference>
<keyword evidence="1" id="KW-0472">Membrane</keyword>
<protein>
    <submittedName>
        <fullName evidence="2">Uncharacterized protein</fullName>
    </submittedName>
</protein>